<evidence type="ECO:0000313" key="3">
    <source>
        <dbReference type="Proteomes" id="UP000011713"/>
    </source>
</evidence>
<dbReference type="AlphaFoldDB" id="M4BPX1"/>
<evidence type="ECO:0008006" key="4">
    <source>
        <dbReference type="Google" id="ProtNLM"/>
    </source>
</evidence>
<proteinExistence type="predicted"/>
<reference evidence="3" key="1">
    <citation type="journal article" date="2010" name="Science">
        <title>Signatures of adaptation to obligate biotrophy in the Hyaloperonospora arabidopsidis genome.</title>
        <authorList>
            <person name="Baxter L."/>
            <person name="Tripathy S."/>
            <person name="Ishaque N."/>
            <person name="Boot N."/>
            <person name="Cabral A."/>
            <person name="Kemen E."/>
            <person name="Thines M."/>
            <person name="Ah-Fong A."/>
            <person name="Anderson R."/>
            <person name="Badejoko W."/>
            <person name="Bittner-Eddy P."/>
            <person name="Boore J.L."/>
            <person name="Chibucos M.C."/>
            <person name="Coates M."/>
            <person name="Dehal P."/>
            <person name="Delehaunty K."/>
            <person name="Dong S."/>
            <person name="Downton P."/>
            <person name="Dumas B."/>
            <person name="Fabro G."/>
            <person name="Fronick C."/>
            <person name="Fuerstenberg S.I."/>
            <person name="Fulton L."/>
            <person name="Gaulin E."/>
            <person name="Govers F."/>
            <person name="Hughes L."/>
            <person name="Humphray S."/>
            <person name="Jiang R.H."/>
            <person name="Judelson H."/>
            <person name="Kamoun S."/>
            <person name="Kyung K."/>
            <person name="Meijer H."/>
            <person name="Minx P."/>
            <person name="Morris P."/>
            <person name="Nelson J."/>
            <person name="Phuntumart V."/>
            <person name="Qutob D."/>
            <person name="Rehmany A."/>
            <person name="Rougon-Cardoso A."/>
            <person name="Ryden P."/>
            <person name="Torto-Alalibo T."/>
            <person name="Studholme D."/>
            <person name="Wang Y."/>
            <person name="Win J."/>
            <person name="Wood J."/>
            <person name="Clifton S.W."/>
            <person name="Rogers J."/>
            <person name="Van den Ackerveken G."/>
            <person name="Jones J.D."/>
            <person name="McDowell J.M."/>
            <person name="Beynon J."/>
            <person name="Tyler B.M."/>
        </authorList>
    </citation>
    <scope>NUCLEOTIDE SEQUENCE [LARGE SCALE GENOMIC DNA]</scope>
    <source>
        <strain evidence="3">Emoy2</strain>
    </source>
</reference>
<dbReference type="InParanoid" id="M4BPX1"/>
<feature type="signal peptide" evidence="1">
    <location>
        <begin position="1"/>
        <end position="24"/>
    </location>
</feature>
<accession>M4BPX1</accession>
<protein>
    <recommendedName>
        <fullName evidence="4">RxLR effector candidate protein</fullName>
    </recommendedName>
</protein>
<dbReference type="Proteomes" id="UP000011713">
    <property type="component" value="Unassembled WGS sequence"/>
</dbReference>
<dbReference type="VEuPathDB" id="FungiDB:HpaG808460"/>
<name>M4BPX1_HYAAE</name>
<dbReference type="EnsemblProtists" id="HpaT808460">
    <property type="protein sequence ID" value="HpaP808460"/>
    <property type="gene ID" value="HpaG808460"/>
</dbReference>
<sequence>MNFLFRYAALSTVLPLFYVRTNSAINKPLNTEQMPHAMETEVTNTRSGAVILFVEVVEARTNRLDKAGAMLIRPFKALHDKIRPARNPVAHVAYEIGPEVDR</sequence>
<keyword evidence="1" id="KW-0732">Signal</keyword>
<keyword evidence="3" id="KW-1185">Reference proteome</keyword>
<evidence type="ECO:0000256" key="1">
    <source>
        <dbReference type="SAM" id="SignalP"/>
    </source>
</evidence>
<feature type="chain" id="PRO_5004049349" description="RxLR effector candidate protein" evidence="1">
    <location>
        <begin position="25"/>
        <end position="102"/>
    </location>
</feature>
<organism evidence="2 3">
    <name type="scientific">Hyaloperonospora arabidopsidis (strain Emoy2)</name>
    <name type="common">Downy mildew agent</name>
    <name type="synonym">Peronospora arabidopsidis</name>
    <dbReference type="NCBI Taxonomy" id="559515"/>
    <lineage>
        <taxon>Eukaryota</taxon>
        <taxon>Sar</taxon>
        <taxon>Stramenopiles</taxon>
        <taxon>Oomycota</taxon>
        <taxon>Peronosporomycetes</taxon>
        <taxon>Peronosporales</taxon>
        <taxon>Peronosporaceae</taxon>
        <taxon>Hyaloperonospora</taxon>
    </lineage>
</organism>
<reference evidence="2" key="2">
    <citation type="submission" date="2015-06" db="UniProtKB">
        <authorList>
            <consortium name="EnsemblProtists"/>
        </authorList>
    </citation>
    <scope>IDENTIFICATION</scope>
    <source>
        <strain evidence="2">Emoy2</strain>
    </source>
</reference>
<dbReference type="HOGENOM" id="CLU_2282866_0_0_1"/>
<evidence type="ECO:0000313" key="2">
    <source>
        <dbReference type="EnsemblProtists" id="HpaP808460"/>
    </source>
</evidence>
<dbReference type="EMBL" id="JH598533">
    <property type="status" value="NOT_ANNOTATED_CDS"/>
    <property type="molecule type" value="Genomic_DNA"/>
</dbReference>